<dbReference type="GO" id="GO:0005886">
    <property type="term" value="C:plasma membrane"/>
    <property type="evidence" value="ECO:0000318"/>
    <property type="project" value="GO_Central"/>
</dbReference>
<evidence type="ECO:0000256" key="2">
    <source>
        <dbReference type="ARBA" id="ARBA00004141"/>
    </source>
</evidence>
<accession>A0A3Q7HXL7</accession>
<keyword evidence="13" id="KW-0333">Golgi apparatus</keyword>
<dbReference type="GO" id="GO:0034755">
    <property type="term" value="P:iron ion transmembrane transport"/>
    <property type="evidence" value="ECO:0000318"/>
    <property type="project" value="GO_Central"/>
</dbReference>
<keyword evidence="12" id="KW-0520">NAD</keyword>
<dbReference type="EnsemblPlants" id="Solyc09g005523.1.1">
    <property type="protein sequence ID" value="Solyc09g005523.1.1"/>
    <property type="gene ID" value="Solyc09g005523.1"/>
</dbReference>
<dbReference type="GO" id="GO:0070403">
    <property type="term" value="F:NAD+ binding"/>
    <property type="evidence" value="ECO:0007669"/>
    <property type="project" value="InterPro"/>
</dbReference>
<dbReference type="PaxDb" id="4081-Solyc09g005530.2.1"/>
<comment type="cofactor">
    <cofactor evidence="1">
        <name>NAD(+)</name>
        <dbReference type="ChEBI" id="CHEBI:57540"/>
    </cofactor>
</comment>
<keyword evidence="11 18" id="KW-1133">Transmembrane helix</keyword>
<dbReference type="PANTHER" id="PTHR43078">
    <property type="entry name" value="UDP-GLUCURONIC ACID DECARBOXYLASE-RELATED"/>
    <property type="match status" value="1"/>
</dbReference>
<evidence type="ECO:0000256" key="16">
    <source>
        <dbReference type="ARBA" id="ARBA00025005"/>
    </source>
</evidence>
<dbReference type="InParanoid" id="A0A3Q7HXL7"/>
<name>A0A3Q7HXL7_SOLLC</name>
<dbReference type="EC" id="4.1.1.35" evidence="7"/>
<evidence type="ECO:0000256" key="13">
    <source>
        <dbReference type="ARBA" id="ARBA00023034"/>
    </source>
</evidence>
<comment type="similarity">
    <text evidence="5">Belongs to the NAD(P)-dependent epimerase/dehydratase family. UDP-glucuronic acid decarboxylase subfamily.</text>
</comment>
<dbReference type="GO" id="GO:0005384">
    <property type="term" value="F:manganese ion transmembrane transporter activity"/>
    <property type="evidence" value="ECO:0000318"/>
    <property type="project" value="GO_Central"/>
</dbReference>
<evidence type="ECO:0000256" key="9">
    <source>
        <dbReference type="ARBA" id="ARBA00022793"/>
    </source>
</evidence>
<feature type="domain" description="NAD(P)-binding" evidence="19">
    <location>
        <begin position="83"/>
        <end position="169"/>
    </location>
</feature>
<evidence type="ECO:0000256" key="12">
    <source>
        <dbReference type="ARBA" id="ARBA00023027"/>
    </source>
</evidence>
<keyword evidence="9" id="KW-0210">Decarboxylase</keyword>
<dbReference type="STRING" id="4081.A0A3Q7HXL7"/>
<comment type="subcellular location">
    <subcellularLocation>
        <location evidence="3">Golgi apparatus</location>
        <location evidence="3">Golgi stack membrane</location>
        <topology evidence="3">Single-pass type II membrane protein</topology>
    </subcellularLocation>
    <subcellularLocation>
        <location evidence="2">Membrane</location>
        <topology evidence="2">Multi-pass membrane protein</topology>
    </subcellularLocation>
</comment>
<evidence type="ECO:0000256" key="8">
    <source>
        <dbReference type="ARBA" id="ARBA00022692"/>
    </source>
</evidence>
<keyword evidence="8 18" id="KW-0812">Transmembrane</keyword>
<dbReference type="Pfam" id="PF16363">
    <property type="entry name" value="GDP_Man_Dehyd"/>
    <property type="match status" value="1"/>
</dbReference>
<evidence type="ECO:0000256" key="3">
    <source>
        <dbReference type="ARBA" id="ARBA00004447"/>
    </source>
</evidence>
<comment type="similarity">
    <text evidence="6">Belongs to the NRAMP (TC 2.A.55) family.</text>
</comment>
<dbReference type="Pfam" id="PF01566">
    <property type="entry name" value="Nramp"/>
    <property type="match status" value="1"/>
</dbReference>
<evidence type="ECO:0000256" key="1">
    <source>
        <dbReference type="ARBA" id="ARBA00001911"/>
    </source>
</evidence>
<dbReference type="OMA" id="ERHEHHY"/>
<evidence type="ECO:0000256" key="17">
    <source>
        <dbReference type="SAM" id="MobiDB-lite"/>
    </source>
</evidence>
<dbReference type="GO" id="GO:0048040">
    <property type="term" value="F:UDP-glucuronate decarboxylase activity"/>
    <property type="evidence" value="ECO:0007669"/>
    <property type="project" value="UniProtKB-EC"/>
</dbReference>
<keyword evidence="10" id="KW-0735">Signal-anchor</keyword>
<dbReference type="GO" id="GO:0030026">
    <property type="term" value="P:intracellular manganese ion homeostasis"/>
    <property type="evidence" value="ECO:0000318"/>
    <property type="project" value="GO_Central"/>
</dbReference>
<keyword evidence="14 18" id="KW-0472">Membrane</keyword>
<dbReference type="InterPro" id="IPR001046">
    <property type="entry name" value="NRAMP_fam"/>
</dbReference>
<dbReference type="GO" id="GO:0042732">
    <property type="term" value="P:D-xylose metabolic process"/>
    <property type="evidence" value="ECO:0007669"/>
    <property type="project" value="InterPro"/>
</dbReference>
<organism evidence="20">
    <name type="scientific">Solanum lycopersicum</name>
    <name type="common">Tomato</name>
    <name type="synonym">Lycopersicon esculentum</name>
    <dbReference type="NCBI Taxonomy" id="4081"/>
    <lineage>
        <taxon>Eukaryota</taxon>
        <taxon>Viridiplantae</taxon>
        <taxon>Streptophyta</taxon>
        <taxon>Embryophyta</taxon>
        <taxon>Tracheophyta</taxon>
        <taxon>Spermatophyta</taxon>
        <taxon>Magnoliopsida</taxon>
        <taxon>eudicotyledons</taxon>
        <taxon>Gunneridae</taxon>
        <taxon>Pentapetalae</taxon>
        <taxon>asterids</taxon>
        <taxon>lamiids</taxon>
        <taxon>Solanales</taxon>
        <taxon>Solanaceae</taxon>
        <taxon>Solanoideae</taxon>
        <taxon>Solaneae</taxon>
        <taxon>Solanum</taxon>
        <taxon>Solanum subgen. Lycopersicon</taxon>
    </lineage>
</organism>
<evidence type="ECO:0000256" key="10">
    <source>
        <dbReference type="ARBA" id="ARBA00022968"/>
    </source>
</evidence>
<comment type="pathway">
    <text evidence="4">Nucleotide-sugar biosynthesis; UDP-alpha-D-xylose biosynthesis; UDP-alpha-D-xylose from UDP-alpha-D-glucuronate: step 1/1.</text>
</comment>
<evidence type="ECO:0000313" key="21">
    <source>
        <dbReference type="Proteomes" id="UP000004994"/>
    </source>
</evidence>
<dbReference type="Gene3D" id="3.40.50.720">
    <property type="entry name" value="NAD(P)-binding Rossmann-like Domain"/>
    <property type="match status" value="1"/>
</dbReference>
<sequence length="602" mass="67491">MDFFALLLAKFTWAWRRWEHQGKESTELSRGQDNFFAIVFIGGMLNKFSGESAFALISLLGASIMPHNFYLHSSIVQILNCDYKTNVMGTLNMLGLARRVGAKFLLTSTSEVYGDPLEHPQKETYWGHHLGVSSCYDEGKRTAETLTMDYHRGANVEEMKISLFRNKFNIKVRNQQSFQGELCVRTIFLPLFSYSAANVSYSTGLLLLTFPDTLSLLDQVFRSSVAPFTIMLVTFISNQVTPLTWDLGRQAVVHYLEWHPRLVSLCDDQRAEGLYQLLILTQVVVALVLPSSVIPLFRLMEFLSLGTFIGLFVIEMIFGNSDWYWGSSVSTPYVFLLIAASLISLSHAVVSSYSTEICKFQVRCSGILQTPMPEPYLECNQLEGSSQKQEGAFHVEKSLVSHPYLSTKDPDQLLPESLLNFEKVHHLATIDEGKSETTYSAPAVGHPEVSVSAGASSANDRDDGDSWEEPEEAIRENTQSFISDGPGSYKSLSEKLEDTGIVTGSLPRLAEVLNEFWWQLFGYHGMHGHSRSEVQKTGYNTWSGLIGESKTCPSITKSGKQWVYSIGECKDTRVSDQLAYVLPQVAICIKHCGLIFDIFYMV</sequence>
<proteinExistence type="inferred from homology"/>
<dbReference type="InterPro" id="IPR016040">
    <property type="entry name" value="NAD(P)-bd_dom"/>
</dbReference>
<dbReference type="AlphaFoldDB" id="A0A3Q7HXL7"/>
<evidence type="ECO:0000256" key="6">
    <source>
        <dbReference type="ARBA" id="ARBA00009965"/>
    </source>
</evidence>
<evidence type="ECO:0000256" key="14">
    <source>
        <dbReference type="ARBA" id="ARBA00023136"/>
    </source>
</evidence>
<keyword evidence="15" id="KW-0456">Lyase</keyword>
<dbReference type="PRINTS" id="PR00447">
    <property type="entry name" value="NATRESASSCMP"/>
</dbReference>
<evidence type="ECO:0000256" key="11">
    <source>
        <dbReference type="ARBA" id="ARBA00022989"/>
    </source>
</evidence>
<reference evidence="20" key="1">
    <citation type="journal article" date="2012" name="Nature">
        <title>The tomato genome sequence provides insights into fleshy fruit evolution.</title>
        <authorList>
            <consortium name="Tomato Genome Consortium"/>
        </authorList>
    </citation>
    <scope>NUCLEOTIDE SEQUENCE [LARGE SCALE GENOMIC DNA]</scope>
    <source>
        <strain evidence="20">cv. Heinz 1706</strain>
    </source>
</reference>
<feature type="transmembrane region" description="Helical" evidence="18">
    <location>
        <begin position="302"/>
        <end position="321"/>
    </location>
</feature>
<feature type="transmembrane region" description="Helical" evidence="18">
    <location>
        <begin position="273"/>
        <end position="290"/>
    </location>
</feature>
<reference evidence="20" key="2">
    <citation type="submission" date="2019-01" db="UniProtKB">
        <authorList>
            <consortium name="EnsemblPlants"/>
        </authorList>
    </citation>
    <scope>IDENTIFICATION</scope>
    <source>
        <strain evidence="20">cv. Heinz 1706</strain>
    </source>
</reference>
<dbReference type="InterPro" id="IPR044516">
    <property type="entry name" value="UXS-like"/>
</dbReference>
<dbReference type="Proteomes" id="UP000004994">
    <property type="component" value="Chromosome 9"/>
</dbReference>
<dbReference type="GO" id="GO:0006879">
    <property type="term" value="P:intracellular iron ion homeostasis"/>
    <property type="evidence" value="ECO:0000318"/>
    <property type="project" value="GO_Central"/>
</dbReference>
<dbReference type="Gramene" id="Solyc09g005523.1.1">
    <property type="protein sequence ID" value="Solyc09g005523.1.1"/>
    <property type="gene ID" value="Solyc09g005523.1"/>
</dbReference>
<dbReference type="GO" id="GO:0006828">
    <property type="term" value="P:manganese ion transport"/>
    <property type="evidence" value="ECO:0000318"/>
    <property type="project" value="GO_Central"/>
</dbReference>
<dbReference type="PANTHER" id="PTHR43078:SF6">
    <property type="entry name" value="UDP-GLUCURONIC ACID DECARBOXYLASE 1"/>
    <property type="match status" value="1"/>
</dbReference>
<dbReference type="GO" id="GO:0032580">
    <property type="term" value="C:Golgi cisterna membrane"/>
    <property type="evidence" value="ECO:0007669"/>
    <property type="project" value="UniProtKB-SubCell"/>
</dbReference>
<keyword evidence="21" id="KW-1185">Reference proteome</keyword>
<feature type="transmembrane region" description="Helical" evidence="18">
    <location>
        <begin position="333"/>
        <end position="353"/>
    </location>
</feature>
<evidence type="ECO:0000313" key="20">
    <source>
        <dbReference type="EnsemblPlants" id="Solyc09g005523.1.1"/>
    </source>
</evidence>
<comment type="function">
    <text evidence="16">Catalyzes the NAD-dependent decarboxylation of UDP-glucuronic acid to UDP-xylose. Necessary for the biosynthesis of the core tetrasaccharide in glycosaminoglycan biosynthesis.</text>
</comment>
<evidence type="ECO:0000259" key="19">
    <source>
        <dbReference type="Pfam" id="PF16363"/>
    </source>
</evidence>
<evidence type="ECO:0000256" key="4">
    <source>
        <dbReference type="ARBA" id="ARBA00005100"/>
    </source>
</evidence>
<evidence type="ECO:0000256" key="7">
    <source>
        <dbReference type="ARBA" id="ARBA00012290"/>
    </source>
</evidence>
<feature type="region of interest" description="Disordered" evidence="17">
    <location>
        <begin position="435"/>
        <end position="486"/>
    </location>
</feature>
<dbReference type="InterPro" id="IPR036291">
    <property type="entry name" value="NAD(P)-bd_dom_sf"/>
</dbReference>
<feature type="compositionally biased region" description="Acidic residues" evidence="17">
    <location>
        <begin position="462"/>
        <end position="471"/>
    </location>
</feature>
<dbReference type="SUPFAM" id="SSF51735">
    <property type="entry name" value="NAD(P)-binding Rossmann-fold domains"/>
    <property type="match status" value="1"/>
</dbReference>
<evidence type="ECO:0000256" key="15">
    <source>
        <dbReference type="ARBA" id="ARBA00023239"/>
    </source>
</evidence>
<evidence type="ECO:0000256" key="18">
    <source>
        <dbReference type="SAM" id="Phobius"/>
    </source>
</evidence>
<protein>
    <recommendedName>
        <fullName evidence="7">UDP-glucuronate decarboxylase</fullName>
        <ecNumber evidence="7">4.1.1.35</ecNumber>
    </recommendedName>
</protein>
<evidence type="ECO:0000256" key="5">
    <source>
        <dbReference type="ARBA" id="ARBA00007505"/>
    </source>
</evidence>